<evidence type="ECO:0000313" key="20">
    <source>
        <dbReference type="EMBL" id="KAG7313824.1"/>
    </source>
</evidence>
<keyword evidence="12 17" id="KW-0472">Membrane</keyword>
<dbReference type="CDD" id="cd00899">
    <property type="entry name" value="b4GalT"/>
    <property type="match status" value="1"/>
</dbReference>
<dbReference type="Proteomes" id="UP000824219">
    <property type="component" value="Linkage Group LG29"/>
</dbReference>
<feature type="transmembrane region" description="Helical" evidence="17">
    <location>
        <begin position="14"/>
        <end position="34"/>
    </location>
</feature>
<dbReference type="PANTHER" id="PTHR19300">
    <property type="entry name" value="BETA-1,4-GALACTOSYLTRANSFERASE"/>
    <property type="match status" value="1"/>
</dbReference>
<organism evidence="20 21">
    <name type="scientific">Hemibagrus wyckioides</name>
    <dbReference type="NCBI Taxonomy" id="337641"/>
    <lineage>
        <taxon>Eukaryota</taxon>
        <taxon>Metazoa</taxon>
        <taxon>Chordata</taxon>
        <taxon>Craniata</taxon>
        <taxon>Vertebrata</taxon>
        <taxon>Euteleostomi</taxon>
        <taxon>Actinopterygii</taxon>
        <taxon>Neopterygii</taxon>
        <taxon>Teleostei</taxon>
        <taxon>Ostariophysi</taxon>
        <taxon>Siluriformes</taxon>
        <taxon>Bagridae</taxon>
        <taxon>Hemibagrus</taxon>
    </lineage>
</organism>
<evidence type="ECO:0000256" key="12">
    <source>
        <dbReference type="ARBA" id="ARBA00023136"/>
    </source>
</evidence>
<evidence type="ECO:0000313" key="21">
    <source>
        <dbReference type="Proteomes" id="UP000824219"/>
    </source>
</evidence>
<keyword evidence="11 17" id="KW-0333">Golgi apparatus</keyword>
<comment type="catalytic activity">
    <reaction evidence="16">
        <text>N-acetyl-D-glucosamine + UDP-alpha-D-galactose = beta-D-galactosyl-(1-&gt;4)-N-acetyl-D-glucosamine + UDP + H(+)</text>
        <dbReference type="Rhea" id="RHEA:17745"/>
        <dbReference type="ChEBI" id="CHEBI:15378"/>
        <dbReference type="ChEBI" id="CHEBI:58223"/>
        <dbReference type="ChEBI" id="CHEBI:60152"/>
        <dbReference type="ChEBI" id="CHEBI:66914"/>
        <dbReference type="ChEBI" id="CHEBI:506227"/>
        <dbReference type="EC" id="2.4.1.90"/>
    </reaction>
    <physiologicalReaction direction="left-to-right" evidence="16">
        <dbReference type="Rhea" id="RHEA:17746"/>
    </physiologicalReaction>
</comment>
<keyword evidence="5 17" id="KW-0328">Glycosyltransferase</keyword>
<dbReference type="EC" id="2.4.1.-" evidence="17"/>
<dbReference type="PRINTS" id="PR02050">
    <property type="entry name" value="B14GALTRFASE"/>
</dbReference>
<dbReference type="GO" id="GO:0006487">
    <property type="term" value="P:protein N-linked glycosylation"/>
    <property type="evidence" value="ECO:0007669"/>
    <property type="project" value="TreeGrafter"/>
</dbReference>
<keyword evidence="15 17" id="KW-0464">Manganese</keyword>
<comment type="function">
    <text evidence="17">Responsible for the synthesis of complex-type N-linked oligosaccharides in many glycoproteins as well as the carbohydrate moieties of glycolipids.</text>
</comment>
<dbReference type="EMBL" id="JAHKSW010000029">
    <property type="protein sequence ID" value="KAG7313824.1"/>
    <property type="molecule type" value="Genomic_DNA"/>
</dbReference>
<evidence type="ECO:0000256" key="1">
    <source>
        <dbReference type="ARBA" id="ARBA00001936"/>
    </source>
</evidence>
<dbReference type="InterPro" id="IPR029044">
    <property type="entry name" value="Nucleotide-diphossugar_trans"/>
</dbReference>
<dbReference type="GO" id="GO:0046872">
    <property type="term" value="F:metal ion binding"/>
    <property type="evidence" value="ECO:0007669"/>
    <property type="project" value="UniProtKB-UniRule"/>
</dbReference>
<dbReference type="AlphaFoldDB" id="A0A9D3N0M1"/>
<evidence type="ECO:0000256" key="16">
    <source>
        <dbReference type="ARBA" id="ARBA00049413"/>
    </source>
</evidence>
<evidence type="ECO:0000256" key="13">
    <source>
        <dbReference type="ARBA" id="ARBA00023157"/>
    </source>
</evidence>
<comment type="pathway">
    <text evidence="3 17">Protein modification; protein glycosylation.</text>
</comment>
<keyword evidence="7 17" id="KW-0812">Transmembrane</keyword>
<accession>A0A9D3N0M1</accession>
<evidence type="ECO:0000259" key="18">
    <source>
        <dbReference type="Pfam" id="PF02709"/>
    </source>
</evidence>
<protein>
    <recommendedName>
        <fullName evidence="17">Beta-1,4-galactosyltransferase</fullName>
        <shortName evidence="17">Beta-1,4-GalTase</shortName>
        <ecNumber evidence="17">2.4.1.-</ecNumber>
    </recommendedName>
</protein>
<comment type="caution">
    <text evidence="20">The sequence shown here is derived from an EMBL/GenBank/DDBJ whole genome shotgun (WGS) entry which is preliminary data.</text>
</comment>
<keyword evidence="8 17" id="KW-0479">Metal-binding</keyword>
<evidence type="ECO:0000256" key="15">
    <source>
        <dbReference type="ARBA" id="ARBA00023211"/>
    </source>
</evidence>
<dbReference type="GO" id="GO:0005975">
    <property type="term" value="P:carbohydrate metabolic process"/>
    <property type="evidence" value="ECO:0007669"/>
    <property type="project" value="InterPro"/>
</dbReference>
<dbReference type="OrthoDB" id="10016069at2759"/>
<evidence type="ECO:0000259" key="19">
    <source>
        <dbReference type="Pfam" id="PF13733"/>
    </source>
</evidence>
<dbReference type="GO" id="GO:0032580">
    <property type="term" value="C:Golgi cisterna membrane"/>
    <property type="evidence" value="ECO:0007669"/>
    <property type="project" value="UniProtKB-UniRule"/>
</dbReference>
<evidence type="ECO:0000256" key="2">
    <source>
        <dbReference type="ARBA" id="ARBA00004323"/>
    </source>
</evidence>
<keyword evidence="10 17" id="KW-1133">Transmembrane helix</keyword>
<evidence type="ECO:0000256" key="10">
    <source>
        <dbReference type="ARBA" id="ARBA00022989"/>
    </source>
</evidence>
<dbReference type="FunFam" id="3.90.550.10:FF:000028">
    <property type="entry name" value="beta-1,4-galactosyltransferase 1"/>
    <property type="match status" value="1"/>
</dbReference>
<dbReference type="InterPro" id="IPR003859">
    <property type="entry name" value="Galactosyl_T"/>
</dbReference>
<dbReference type="GO" id="GO:0008092">
    <property type="term" value="F:cytoskeletal protein binding"/>
    <property type="evidence" value="ECO:0007669"/>
    <property type="project" value="TreeGrafter"/>
</dbReference>
<evidence type="ECO:0000256" key="17">
    <source>
        <dbReference type="RuleBase" id="RU368121"/>
    </source>
</evidence>
<dbReference type="SUPFAM" id="SSF53448">
    <property type="entry name" value="Nucleotide-diphospho-sugar transferases"/>
    <property type="match status" value="1"/>
</dbReference>
<keyword evidence="6 17" id="KW-0808">Transferase</keyword>
<comment type="cofactor">
    <cofactor evidence="1 17">
        <name>Mn(2+)</name>
        <dbReference type="ChEBI" id="CHEBI:29035"/>
    </cofactor>
</comment>
<keyword evidence="13" id="KW-1015">Disulfide bond</keyword>
<evidence type="ECO:0000256" key="6">
    <source>
        <dbReference type="ARBA" id="ARBA00022679"/>
    </source>
</evidence>
<evidence type="ECO:0000256" key="7">
    <source>
        <dbReference type="ARBA" id="ARBA00022692"/>
    </source>
</evidence>
<evidence type="ECO:0000256" key="11">
    <source>
        <dbReference type="ARBA" id="ARBA00023034"/>
    </source>
</evidence>
<name>A0A9D3N0M1_9TELE</name>
<evidence type="ECO:0000256" key="14">
    <source>
        <dbReference type="ARBA" id="ARBA00023180"/>
    </source>
</evidence>
<dbReference type="Pfam" id="PF02709">
    <property type="entry name" value="Glyco_transf_7C"/>
    <property type="match status" value="1"/>
</dbReference>
<dbReference type="GO" id="GO:0000139">
    <property type="term" value="C:Golgi membrane"/>
    <property type="evidence" value="ECO:0007669"/>
    <property type="project" value="UniProtKB-SubCell"/>
</dbReference>
<reference evidence="20 21" key="1">
    <citation type="submission" date="2021-06" db="EMBL/GenBank/DDBJ databases">
        <title>Chromosome-level genome assembly of the red-tail catfish (Hemibagrus wyckioides).</title>
        <authorList>
            <person name="Shao F."/>
        </authorList>
    </citation>
    <scope>NUCLEOTIDE SEQUENCE [LARGE SCALE GENOMIC DNA]</scope>
    <source>
        <strain evidence="20">EC202008001</strain>
        <tissue evidence="20">Blood</tissue>
    </source>
</reference>
<dbReference type="GO" id="GO:0003945">
    <property type="term" value="F:N-acetyllactosamine synthase activity"/>
    <property type="evidence" value="ECO:0007669"/>
    <property type="project" value="UniProtKB-EC"/>
</dbReference>
<feature type="domain" description="Galactosyltransferase N-terminal" evidence="19">
    <location>
        <begin position="74"/>
        <end position="191"/>
    </location>
</feature>
<evidence type="ECO:0000256" key="3">
    <source>
        <dbReference type="ARBA" id="ARBA00004922"/>
    </source>
</evidence>
<sequence length="329" mass="38217">MAELHGNFSLLHRACTLLVAVCILHLSVVIFFYLRTYNIVARVQTPVASQYITTTSVPTTPEVATEGNKTLQYCPNTPPKLEGPLYVDFSEPVKLEGIMKNTRLALGGHFRPSECVSEQKVAVIIPFRDREQHLKYWLFYMHPILQRQQLDYGVYIIEQGYMEALKEYDYNCFVFSDVDLIPVDDRNIYKCYDQPRHLSVAMDKFGFRLPYNEYFGGVSSLSKEQYLKINGFPNNYWGWGGEDDDVYNRLTFRGMSISRPDHQIGRCKMIRHARDKLNEPNPHRFSRISQTKQTMEKDGINSLSYSVMSWEKNRLYTKVVVDIGKPPHL</sequence>
<comment type="subcellular location">
    <subcellularLocation>
        <location evidence="2 17">Golgi apparatus membrane</location>
        <topology evidence="2 17">Single-pass type II membrane protein</topology>
    </subcellularLocation>
</comment>
<evidence type="ECO:0000256" key="5">
    <source>
        <dbReference type="ARBA" id="ARBA00022676"/>
    </source>
</evidence>
<keyword evidence="14 17" id="KW-0325">Glycoprotein</keyword>
<evidence type="ECO:0000256" key="4">
    <source>
        <dbReference type="ARBA" id="ARBA00005735"/>
    </source>
</evidence>
<gene>
    <name evidence="20" type="ORF">KOW79_022320</name>
</gene>
<dbReference type="Gene3D" id="3.90.550.10">
    <property type="entry name" value="Spore Coat Polysaccharide Biosynthesis Protein SpsA, Chain A"/>
    <property type="match status" value="1"/>
</dbReference>
<keyword evidence="21" id="KW-1185">Reference proteome</keyword>
<dbReference type="InterPro" id="IPR027791">
    <property type="entry name" value="Galactosyl_T_C"/>
</dbReference>
<dbReference type="InterPro" id="IPR027995">
    <property type="entry name" value="Galactosyl_T_N"/>
</dbReference>
<dbReference type="PANTHER" id="PTHR19300:SF5">
    <property type="entry name" value="BETA-1,4-GALACTOSYLTRANSFERASE 1"/>
    <property type="match status" value="1"/>
</dbReference>
<evidence type="ECO:0000256" key="8">
    <source>
        <dbReference type="ARBA" id="ARBA00022723"/>
    </source>
</evidence>
<comment type="similarity">
    <text evidence="4 17">Belongs to the glycosyltransferase 7 family.</text>
</comment>
<dbReference type="GO" id="GO:0003831">
    <property type="term" value="F:beta-N-acetylglucosaminylglycopeptide beta-1,4-galactosyltransferase activity"/>
    <property type="evidence" value="ECO:0007669"/>
    <property type="project" value="TreeGrafter"/>
</dbReference>
<dbReference type="Pfam" id="PF13733">
    <property type="entry name" value="Glyco_transf_7N"/>
    <property type="match status" value="1"/>
</dbReference>
<proteinExistence type="inferred from homology"/>
<keyword evidence="9 17" id="KW-0735">Signal-anchor</keyword>
<evidence type="ECO:0000256" key="9">
    <source>
        <dbReference type="ARBA" id="ARBA00022968"/>
    </source>
</evidence>
<feature type="domain" description="Galactosyltransferase C-terminal" evidence="18">
    <location>
        <begin position="196"/>
        <end position="272"/>
    </location>
</feature>